<keyword evidence="6 9" id="KW-0472">Membrane</keyword>
<evidence type="ECO:0000256" key="1">
    <source>
        <dbReference type="ARBA" id="ARBA00004651"/>
    </source>
</evidence>
<keyword evidence="8" id="KW-0807">Transducer</keyword>
<gene>
    <name evidence="11" type="ORF">MEDL_3399</name>
</gene>
<name>A0A8S3PW20_MYTED</name>
<dbReference type="SUPFAM" id="SSF81321">
    <property type="entry name" value="Family A G protein-coupled receptor-like"/>
    <property type="match status" value="1"/>
</dbReference>
<evidence type="ECO:0000256" key="9">
    <source>
        <dbReference type="SAM" id="Phobius"/>
    </source>
</evidence>
<protein>
    <submittedName>
        <fullName evidence="11">CMKLR1</fullName>
    </submittedName>
</protein>
<dbReference type="GO" id="GO:0005886">
    <property type="term" value="C:plasma membrane"/>
    <property type="evidence" value="ECO:0007669"/>
    <property type="project" value="UniProtKB-SubCell"/>
</dbReference>
<sequence length="200" mass="22249">MVPFYVSTYAIVVLSIDRAYVIVKPLAAASKGKVYRYGLALSSWVIGCILAIPYGVFGTYSEEKNYCIHDSPSLVLLYADFTTIIILPIVIITVCYIVIIFTIRGRERNGFLRGKNNDGAYIICWAPITIAAVITHHGIAEYGRWFLILYLLAPVNSLANPLVFLIFNQKIFCSKTNKTKKKVCSGTTFKTETETISLGS</sequence>
<dbReference type="GO" id="GO:0042277">
    <property type="term" value="F:peptide binding"/>
    <property type="evidence" value="ECO:0007669"/>
    <property type="project" value="TreeGrafter"/>
</dbReference>
<accession>A0A8S3PW20</accession>
<evidence type="ECO:0000256" key="8">
    <source>
        <dbReference type="ARBA" id="ARBA00023224"/>
    </source>
</evidence>
<feature type="transmembrane region" description="Helical" evidence="9">
    <location>
        <begin position="145"/>
        <end position="167"/>
    </location>
</feature>
<dbReference type="Gene3D" id="1.20.1070.10">
    <property type="entry name" value="Rhodopsin 7-helix transmembrane proteins"/>
    <property type="match status" value="1"/>
</dbReference>
<dbReference type="Pfam" id="PF00001">
    <property type="entry name" value="7tm_1"/>
    <property type="match status" value="1"/>
</dbReference>
<reference evidence="11" key="1">
    <citation type="submission" date="2021-03" db="EMBL/GenBank/DDBJ databases">
        <authorList>
            <person name="Bekaert M."/>
        </authorList>
    </citation>
    <scope>NUCLEOTIDE SEQUENCE</scope>
</reference>
<feature type="domain" description="G-protein coupled receptors family 1 profile" evidence="10">
    <location>
        <begin position="1"/>
        <end position="164"/>
    </location>
</feature>
<keyword evidence="4 9" id="KW-1133">Transmembrane helix</keyword>
<dbReference type="OrthoDB" id="10376215at2759"/>
<evidence type="ECO:0000313" key="11">
    <source>
        <dbReference type="EMBL" id="CAG2187945.1"/>
    </source>
</evidence>
<feature type="transmembrane region" description="Helical" evidence="9">
    <location>
        <begin position="120"/>
        <end position="139"/>
    </location>
</feature>
<evidence type="ECO:0000256" key="3">
    <source>
        <dbReference type="ARBA" id="ARBA00022692"/>
    </source>
</evidence>
<evidence type="ECO:0000256" key="7">
    <source>
        <dbReference type="ARBA" id="ARBA00023170"/>
    </source>
</evidence>
<evidence type="ECO:0000256" key="6">
    <source>
        <dbReference type="ARBA" id="ARBA00023136"/>
    </source>
</evidence>
<comment type="subcellular location">
    <subcellularLocation>
        <location evidence="1">Cell membrane</location>
        <topology evidence="1">Multi-pass membrane protein</topology>
    </subcellularLocation>
</comment>
<dbReference type="PANTHER" id="PTHR24229:SF40">
    <property type="entry name" value="ALLATOSTATIN C RECEPTOR 1-RELATED"/>
    <property type="match status" value="1"/>
</dbReference>
<dbReference type="PRINTS" id="PR00237">
    <property type="entry name" value="GPCRRHODOPSN"/>
</dbReference>
<evidence type="ECO:0000256" key="5">
    <source>
        <dbReference type="ARBA" id="ARBA00023040"/>
    </source>
</evidence>
<evidence type="ECO:0000256" key="2">
    <source>
        <dbReference type="ARBA" id="ARBA00022475"/>
    </source>
</evidence>
<feature type="transmembrane region" description="Helical" evidence="9">
    <location>
        <begin position="35"/>
        <end position="56"/>
    </location>
</feature>
<dbReference type="EMBL" id="CAJPWZ010000192">
    <property type="protein sequence ID" value="CAG2187945.1"/>
    <property type="molecule type" value="Genomic_DNA"/>
</dbReference>
<evidence type="ECO:0000259" key="10">
    <source>
        <dbReference type="PROSITE" id="PS50262"/>
    </source>
</evidence>
<keyword evidence="7" id="KW-0675">Receptor</keyword>
<dbReference type="PROSITE" id="PS50262">
    <property type="entry name" value="G_PROTEIN_RECEP_F1_2"/>
    <property type="match status" value="1"/>
</dbReference>
<organism evidence="11 12">
    <name type="scientific">Mytilus edulis</name>
    <name type="common">Blue mussel</name>
    <dbReference type="NCBI Taxonomy" id="6550"/>
    <lineage>
        <taxon>Eukaryota</taxon>
        <taxon>Metazoa</taxon>
        <taxon>Spiralia</taxon>
        <taxon>Lophotrochozoa</taxon>
        <taxon>Mollusca</taxon>
        <taxon>Bivalvia</taxon>
        <taxon>Autobranchia</taxon>
        <taxon>Pteriomorphia</taxon>
        <taxon>Mytilida</taxon>
        <taxon>Mytiloidea</taxon>
        <taxon>Mytilidae</taxon>
        <taxon>Mytilinae</taxon>
        <taxon>Mytilus</taxon>
    </lineage>
</organism>
<proteinExistence type="predicted"/>
<feature type="transmembrane region" description="Helical" evidence="9">
    <location>
        <begin position="6"/>
        <end position="23"/>
    </location>
</feature>
<keyword evidence="12" id="KW-1185">Reference proteome</keyword>
<comment type="caution">
    <text evidence="11">The sequence shown here is derived from an EMBL/GenBank/DDBJ whole genome shotgun (WGS) entry which is preliminary data.</text>
</comment>
<evidence type="ECO:0000313" key="12">
    <source>
        <dbReference type="Proteomes" id="UP000683360"/>
    </source>
</evidence>
<keyword evidence="5" id="KW-0297">G-protein coupled receptor</keyword>
<dbReference type="AlphaFoldDB" id="A0A8S3PW20"/>
<feature type="transmembrane region" description="Helical" evidence="9">
    <location>
        <begin position="76"/>
        <end position="99"/>
    </location>
</feature>
<dbReference type="GO" id="GO:0004930">
    <property type="term" value="F:G protein-coupled receptor activity"/>
    <property type="evidence" value="ECO:0007669"/>
    <property type="project" value="UniProtKB-KW"/>
</dbReference>
<evidence type="ECO:0000256" key="4">
    <source>
        <dbReference type="ARBA" id="ARBA00022989"/>
    </source>
</evidence>
<dbReference type="GO" id="GO:0043005">
    <property type="term" value="C:neuron projection"/>
    <property type="evidence" value="ECO:0007669"/>
    <property type="project" value="TreeGrafter"/>
</dbReference>
<dbReference type="PANTHER" id="PTHR24229">
    <property type="entry name" value="NEUROPEPTIDES RECEPTOR"/>
    <property type="match status" value="1"/>
</dbReference>
<dbReference type="CDD" id="cd00637">
    <property type="entry name" value="7tm_classA_rhodopsin-like"/>
    <property type="match status" value="1"/>
</dbReference>
<dbReference type="InterPro" id="IPR017452">
    <property type="entry name" value="GPCR_Rhodpsn_7TM"/>
</dbReference>
<dbReference type="InterPro" id="IPR000276">
    <property type="entry name" value="GPCR_Rhodpsn"/>
</dbReference>
<keyword evidence="3 9" id="KW-0812">Transmembrane</keyword>
<dbReference type="Proteomes" id="UP000683360">
    <property type="component" value="Unassembled WGS sequence"/>
</dbReference>
<keyword evidence="2" id="KW-1003">Cell membrane</keyword>